<feature type="domain" description="CCHC-type" evidence="3">
    <location>
        <begin position="143"/>
        <end position="157"/>
    </location>
</feature>
<dbReference type="GO" id="GO:0008270">
    <property type="term" value="F:zinc ion binding"/>
    <property type="evidence" value="ECO:0007669"/>
    <property type="project" value="UniProtKB-KW"/>
</dbReference>
<organism evidence="4 5">
    <name type="scientific">Lithospermum erythrorhizon</name>
    <name type="common">Purple gromwell</name>
    <name type="synonym">Lithospermum officinale var. erythrorhizon</name>
    <dbReference type="NCBI Taxonomy" id="34254"/>
    <lineage>
        <taxon>Eukaryota</taxon>
        <taxon>Viridiplantae</taxon>
        <taxon>Streptophyta</taxon>
        <taxon>Embryophyta</taxon>
        <taxon>Tracheophyta</taxon>
        <taxon>Spermatophyta</taxon>
        <taxon>Magnoliopsida</taxon>
        <taxon>eudicotyledons</taxon>
        <taxon>Gunneridae</taxon>
        <taxon>Pentapetalae</taxon>
        <taxon>asterids</taxon>
        <taxon>lamiids</taxon>
        <taxon>Boraginales</taxon>
        <taxon>Boraginaceae</taxon>
        <taxon>Boraginoideae</taxon>
        <taxon>Lithospermeae</taxon>
        <taxon>Lithospermum</taxon>
    </lineage>
</organism>
<evidence type="ECO:0000256" key="1">
    <source>
        <dbReference type="PROSITE-ProRule" id="PRU00047"/>
    </source>
</evidence>
<sequence>MFPHWKMCVEGYLYGKKLNKPPGEKPEKMDEDEWMELDRQVLGVIRPCLSRNVVANFAKETTTKGLMKAEPIRAAVSNSVGTSKVELKVVVERILSEEVRKLYVSECAKGSALSVGRGSTGDKGFGNSGRSQSRCRSISDLVCWGCGKTGHMKRHCKANGDAHVVLSDYSDALVLSVNASVDS</sequence>
<proteinExistence type="predicted"/>
<accession>A0AAV3QL75</accession>
<dbReference type="AlphaFoldDB" id="A0AAV3QL75"/>
<evidence type="ECO:0000313" key="5">
    <source>
        <dbReference type="Proteomes" id="UP001454036"/>
    </source>
</evidence>
<evidence type="ECO:0000259" key="3">
    <source>
        <dbReference type="PROSITE" id="PS50158"/>
    </source>
</evidence>
<dbReference type="PROSITE" id="PS50158">
    <property type="entry name" value="ZF_CCHC"/>
    <property type="match status" value="1"/>
</dbReference>
<dbReference type="InterPro" id="IPR001878">
    <property type="entry name" value="Znf_CCHC"/>
</dbReference>
<feature type="region of interest" description="Disordered" evidence="2">
    <location>
        <begin position="112"/>
        <end position="133"/>
    </location>
</feature>
<protein>
    <recommendedName>
        <fullName evidence="3">CCHC-type domain-containing protein</fullName>
    </recommendedName>
</protein>
<dbReference type="InterPro" id="IPR036875">
    <property type="entry name" value="Znf_CCHC_sf"/>
</dbReference>
<dbReference type="Gene3D" id="4.10.60.10">
    <property type="entry name" value="Zinc finger, CCHC-type"/>
    <property type="match status" value="1"/>
</dbReference>
<dbReference type="SUPFAM" id="SSF57756">
    <property type="entry name" value="Retrovirus zinc finger-like domains"/>
    <property type="match status" value="1"/>
</dbReference>
<gene>
    <name evidence="4" type="ORF">LIER_19540</name>
</gene>
<dbReference type="GO" id="GO:0003676">
    <property type="term" value="F:nucleic acid binding"/>
    <property type="evidence" value="ECO:0007669"/>
    <property type="project" value="InterPro"/>
</dbReference>
<keyword evidence="5" id="KW-1185">Reference proteome</keyword>
<evidence type="ECO:0000313" key="4">
    <source>
        <dbReference type="EMBL" id="GAA0163746.1"/>
    </source>
</evidence>
<keyword evidence="1" id="KW-0863">Zinc-finger</keyword>
<keyword evidence="1" id="KW-0479">Metal-binding</keyword>
<comment type="caution">
    <text evidence="4">The sequence shown here is derived from an EMBL/GenBank/DDBJ whole genome shotgun (WGS) entry which is preliminary data.</text>
</comment>
<dbReference type="Proteomes" id="UP001454036">
    <property type="component" value="Unassembled WGS sequence"/>
</dbReference>
<name>A0AAV3QL75_LITER</name>
<dbReference type="EMBL" id="BAABME010004837">
    <property type="protein sequence ID" value="GAA0163746.1"/>
    <property type="molecule type" value="Genomic_DNA"/>
</dbReference>
<evidence type="ECO:0000256" key="2">
    <source>
        <dbReference type="SAM" id="MobiDB-lite"/>
    </source>
</evidence>
<reference evidence="4 5" key="1">
    <citation type="submission" date="2024-01" db="EMBL/GenBank/DDBJ databases">
        <title>The complete chloroplast genome sequence of Lithospermum erythrorhizon: insights into the phylogenetic relationship among Boraginaceae species and the maternal lineages of purple gromwells.</title>
        <authorList>
            <person name="Okada T."/>
            <person name="Watanabe K."/>
        </authorList>
    </citation>
    <scope>NUCLEOTIDE SEQUENCE [LARGE SCALE GENOMIC DNA]</scope>
</reference>
<keyword evidence="1" id="KW-0862">Zinc</keyword>
<dbReference type="SMART" id="SM00343">
    <property type="entry name" value="ZnF_C2HC"/>
    <property type="match status" value="1"/>
</dbReference>
<feature type="compositionally biased region" description="Gly residues" evidence="2">
    <location>
        <begin position="118"/>
        <end position="127"/>
    </location>
</feature>